<evidence type="ECO:0000313" key="4">
    <source>
        <dbReference type="Proteomes" id="UP000295705"/>
    </source>
</evidence>
<dbReference type="Proteomes" id="UP000295705">
    <property type="component" value="Unassembled WGS sequence"/>
</dbReference>
<keyword evidence="4" id="KW-1185">Reference proteome</keyword>
<protein>
    <recommendedName>
        <fullName evidence="5">YGGT family protein</fullName>
    </recommendedName>
</protein>
<reference evidence="3 4" key="1">
    <citation type="submission" date="2019-03" db="EMBL/GenBank/DDBJ databases">
        <title>Genomic Encyclopedia of Type Strains, Phase IV (KMG-IV): sequencing the most valuable type-strain genomes for metagenomic binning, comparative biology and taxonomic classification.</title>
        <authorList>
            <person name="Goeker M."/>
        </authorList>
    </citation>
    <scope>NUCLEOTIDE SEQUENCE [LARGE SCALE GENOMIC DNA]</scope>
    <source>
        <strain evidence="3 4">DSM 45775</strain>
    </source>
</reference>
<feature type="compositionally biased region" description="Low complexity" evidence="1">
    <location>
        <begin position="14"/>
        <end position="93"/>
    </location>
</feature>
<gene>
    <name evidence="3" type="ORF">EV188_103227</name>
</gene>
<keyword evidence="2" id="KW-1133">Transmembrane helix</keyword>
<feature type="transmembrane region" description="Helical" evidence="2">
    <location>
        <begin position="136"/>
        <end position="165"/>
    </location>
</feature>
<evidence type="ECO:0000313" key="3">
    <source>
        <dbReference type="EMBL" id="TDQ60725.1"/>
    </source>
</evidence>
<keyword evidence="2" id="KW-0812">Transmembrane</keyword>
<keyword evidence="2" id="KW-0472">Membrane</keyword>
<evidence type="ECO:0008006" key="5">
    <source>
        <dbReference type="Google" id="ProtNLM"/>
    </source>
</evidence>
<evidence type="ECO:0000256" key="2">
    <source>
        <dbReference type="SAM" id="Phobius"/>
    </source>
</evidence>
<name>A0A4R6VMY9_9PSEU</name>
<comment type="caution">
    <text evidence="3">The sequence shown here is derived from an EMBL/GenBank/DDBJ whole genome shotgun (WGS) entry which is preliminary data.</text>
</comment>
<sequence length="234" mass="23723">MPGVTEQAGGQRTEGGTESGESTETSTANAGGQETSASTGSTGAAEQSSGQSSEQSSEQSSGSDSGTSSPTASSESSSGSSSEAATSTTATATKTRPSDDPPPDEAPTTQQRTPDVSAGSAPHGREERAPLNVGELVWKVATVLASVIRIVAYVIAVVLVAYVLLTLVGVNPLNAIAQVVGGVANSTVLAFRDLFLIADPVFAIVVNYGLAAVFWVLVAEFGSRLVRWLGARFS</sequence>
<dbReference type="EMBL" id="SNYO01000003">
    <property type="protein sequence ID" value="TDQ60725.1"/>
    <property type="molecule type" value="Genomic_DNA"/>
</dbReference>
<feature type="region of interest" description="Disordered" evidence="1">
    <location>
        <begin position="1"/>
        <end position="127"/>
    </location>
</feature>
<dbReference type="AlphaFoldDB" id="A0A4R6VMY9"/>
<proteinExistence type="predicted"/>
<feature type="transmembrane region" description="Helical" evidence="2">
    <location>
        <begin position="194"/>
        <end position="218"/>
    </location>
</feature>
<accession>A0A4R6VMY9</accession>
<organism evidence="3 4">
    <name type="scientific">Actinomycetospora succinea</name>
    <dbReference type="NCBI Taxonomy" id="663603"/>
    <lineage>
        <taxon>Bacteria</taxon>
        <taxon>Bacillati</taxon>
        <taxon>Actinomycetota</taxon>
        <taxon>Actinomycetes</taxon>
        <taxon>Pseudonocardiales</taxon>
        <taxon>Pseudonocardiaceae</taxon>
        <taxon>Actinomycetospora</taxon>
    </lineage>
</organism>
<evidence type="ECO:0000256" key="1">
    <source>
        <dbReference type="SAM" id="MobiDB-lite"/>
    </source>
</evidence>